<dbReference type="InterPro" id="IPR016181">
    <property type="entry name" value="Acyl_CoA_acyltransferase"/>
</dbReference>
<comment type="catalytic activity">
    <reaction evidence="4">
        <text>N-terminal L-lysyl-[protein] + L-leucyl-tRNA(Leu) = N-terminal L-leucyl-L-lysyl-[protein] + tRNA(Leu) + H(+)</text>
        <dbReference type="Rhea" id="RHEA:12340"/>
        <dbReference type="Rhea" id="RHEA-COMP:9613"/>
        <dbReference type="Rhea" id="RHEA-COMP:9622"/>
        <dbReference type="Rhea" id="RHEA-COMP:12670"/>
        <dbReference type="Rhea" id="RHEA-COMP:12671"/>
        <dbReference type="ChEBI" id="CHEBI:15378"/>
        <dbReference type="ChEBI" id="CHEBI:65249"/>
        <dbReference type="ChEBI" id="CHEBI:78442"/>
        <dbReference type="ChEBI" id="CHEBI:78494"/>
        <dbReference type="ChEBI" id="CHEBI:133043"/>
        <dbReference type="EC" id="2.3.2.6"/>
    </reaction>
</comment>
<dbReference type="Pfam" id="PF03588">
    <property type="entry name" value="Leu_Phe_trans"/>
    <property type="match status" value="1"/>
</dbReference>
<dbReference type="PANTHER" id="PTHR30098:SF2">
    <property type="entry name" value="LEUCYL_PHENYLALANYL-TRNA--PROTEIN TRANSFERASE"/>
    <property type="match status" value="1"/>
</dbReference>
<reference evidence="5 6" key="1">
    <citation type="submission" date="2016-01" db="EMBL/GenBank/DDBJ databases">
        <title>Use of Whole Genome Sequencing to ascertain that Brevibacterium massiliense (Roux, Raoult 2009) is a later heterotypic synonym of Brevibacterium ravenspurgense (Mages 2008).</title>
        <authorList>
            <person name="Bernier A.-M."/>
            <person name="Burdz T."/>
            <person name="Huynh C."/>
            <person name="Pachecho A.L."/>
            <person name="Wiebe D."/>
            <person name="Bonner C."/>
            <person name="Bernard K."/>
        </authorList>
    </citation>
    <scope>NUCLEOTIDE SEQUENCE [LARGE SCALE GENOMIC DNA]</scope>
    <source>
        <strain evidence="5 6">CCUG56047</strain>
    </source>
</reference>
<dbReference type="PATRIC" id="fig|479117.4.peg.1280"/>
<keyword evidence="1 4" id="KW-0963">Cytoplasm</keyword>
<keyword evidence="2 4" id="KW-0808">Transferase</keyword>
<dbReference type="InterPro" id="IPR004616">
    <property type="entry name" value="Leu/Phe-tRNA_Trfase"/>
</dbReference>
<evidence type="ECO:0000256" key="2">
    <source>
        <dbReference type="ARBA" id="ARBA00022679"/>
    </source>
</evidence>
<accession>A0A150H815</accession>
<gene>
    <name evidence="4 5" type="primary">aat</name>
    <name evidence="5" type="ORF">Bravens_01285</name>
</gene>
<dbReference type="Gene3D" id="3.40.630.70">
    <property type="entry name" value="Leucyl/phenylalanyl-tRNA-protein transferase, C-terminal domain"/>
    <property type="match status" value="1"/>
</dbReference>
<keyword evidence="3 4" id="KW-0012">Acyltransferase</keyword>
<keyword evidence="6" id="KW-1185">Reference proteome</keyword>
<proteinExistence type="inferred from homology"/>
<dbReference type="EMBL" id="LQQC01000010">
    <property type="protein sequence ID" value="KXZ58247.1"/>
    <property type="molecule type" value="Genomic_DNA"/>
</dbReference>
<dbReference type="RefSeq" id="WP_244878131.1">
    <property type="nucleotide sequence ID" value="NZ_LQQC01000010.1"/>
</dbReference>
<sequence length="213" mass="23562">MGMQPADLAAVSPQLEIGRIVSAYRAGLFPMELGDAGSDGCGWWSPKTRGVLLPGELKVSKSLRKSMRGMRITWNEAFDDVLVGCADPSRPGAWITDDIKAVYTELARTGWMKSVDVWDRDGELIGGLFGLDLGSIFAGESMFHRETDASKAALVGLVRHMEDRCEEGQWLIDAQWSTPHLESLGVSEIPELEYAKAVEMRLRGLRTQDFLMQ</sequence>
<dbReference type="HAMAP" id="MF_00688">
    <property type="entry name" value="Leu_Phe_trans"/>
    <property type="match status" value="1"/>
</dbReference>
<comment type="subcellular location">
    <subcellularLocation>
        <location evidence="4">Cytoplasm</location>
    </subcellularLocation>
</comment>
<protein>
    <recommendedName>
        <fullName evidence="4">Leucyl/phenylalanyl-tRNA--protein transferase</fullName>
        <ecNumber evidence="4">2.3.2.6</ecNumber>
    </recommendedName>
    <alternativeName>
        <fullName evidence="4">L/F-transferase</fullName>
    </alternativeName>
    <alternativeName>
        <fullName evidence="4">Leucyltransferase</fullName>
    </alternativeName>
    <alternativeName>
        <fullName evidence="4">Phenyalanyltransferase</fullName>
    </alternativeName>
</protein>
<comment type="caution">
    <text evidence="5">The sequence shown here is derived from an EMBL/GenBank/DDBJ whole genome shotgun (WGS) entry which is preliminary data.</text>
</comment>
<dbReference type="GO" id="GO:0030163">
    <property type="term" value="P:protein catabolic process"/>
    <property type="evidence" value="ECO:0007669"/>
    <property type="project" value="UniProtKB-UniRule"/>
</dbReference>
<dbReference type="EC" id="2.3.2.6" evidence="4"/>
<organism evidence="5 6">
    <name type="scientific">Brevibacterium ravenspurgense</name>
    <dbReference type="NCBI Taxonomy" id="479117"/>
    <lineage>
        <taxon>Bacteria</taxon>
        <taxon>Bacillati</taxon>
        <taxon>Actinomycetota</taxon>
        <taxon>Actinomycetes</taxon>
        <taxon>Micrococcales</taxon>
        <taxon>Brevibacteriaceae</taxon>
        <taxon>Brevibacterium</taxon>
    </lineage>
</organism>
<comment type="catalytic activity">
    <reaction evidence="4">
        <text>N-terminal L-arginyl-[protein] + L-leucyl-tRNA(Leu) = N-terminal L-leucyl-L-arginyl-[protein] + tRNA(Leu) + H(+)</text>
        <dbReference type="Rhea" id="RHEA:50416"/>
        <dbReference type="Rhea" id="RHEA-COMP:9613"/>
        <dbReference type="Rhea" id="RHEA-COMP:9622"/>
        <dbReference type="Rhea" id="RHEA-COMP:12672"/>
        <dbReference type="Rhea" id="RHEA-COMP:12673"/>
        <dbReference type="ChEBI" id="CHEBI:15378"/>
        <dbReference type="ChEBI" id="CHEBI:64719"/>
        <dbReference type="ChEBI" id="CHEBI:78442"/>
        <dbReference type="ChEBI" id="CHEBI:78494"/>
        <dbReference type="ChEBI" id="CHEBI:133044"/>
        <dbReference type="EC" id="2.3.2.6"/>
    </reaction>
</comment>
<dbReference type="Proteomes" id="UP000243589">
    <property type="component" value="Unassembled WGS sequence"/>
</dbReference>
<dbReference type="InterPro" id="IPR042221">
    <property type="entry name" value="Leu/Phe-tRNA_Trfase_N"/>
</dbReference>
<comment type="function">
    <text evidence="4">Functions in the N-end rule pathway of protein degradation where it conjugates Leu, Phe and, less efficiently, Met from aminoacyl-tRNAs to the N-termini of proteins containing an N-terminal arginine or lysine.</text>
</comment>
<dbReference type="SUPFAM" id="SSF55729">
    <property type="entry name" value="Acyl-CoA N-acyltransferases (Nat)"/>
    <property type="match status" value="1"/>
</dbReference>
<name>A0A150H815_9MICO</name>
<dbReference type="Gene3D" id="3.30.70.3550">
    <property type="entry name" value="Leucyl/phenylalanyl-tRNA-protein transferase, N-terminal domain"/>
    <property type="match status" value="1"/>
</dbReference>
<evidence type="ECO:0000256" key="3">
    <source>
        <dbReference type="ARBA" id="ARBA00023315"/>
    </source>
</evidence>
<dbReference type="InterPro" id="IPR042203">
    <property type="entry name" value="Leu/Phe-tRNA_Trfase_C"/>
</dbReference>
<evidence type="ECO:0000256" key="4">
    <source>
        <dbReference type="HAMAP-Rule" id="MF_00688"/>
    </source>
</evidence>
<dbReference type="GO" id="GO:0008914">
    <property type="term" value="F:leucyl-tRNA--protein transferase activity"/>
    <property type="evidence" value="ECO:0007669"/>
    <property type="project" value="UniProtKB-UniRule"/>
</dbReference>
<dbReference type="PANTHER" id="PTHR30098">
    <property type="entry name" value="LEUCYL/PHENYLALANYL-TRNA--PROTEIN TRANSFERASE"/>
    <property type="match status" value="1"/>
</dbReference>
<evidence type="ECO:0000256" key="1">
    <source>
        <dbReference type="ARBA" id="ARBA00022490"/>
    </source>
</evidence>
<evidence type="ECO:0000313" key="6">
    <source>
        <dbReference type="Proteomes" id="UP000243589"/>
    </source>
</evidence>
<dbReference type="GO" id="GO:0005737">
    <property type="term" value="C:cytoplasm"/>
    <property type="evidence" value="ECO:0007669"/>
    <property type="project" value="UniProtKB-SubCell"/>
</dbReference>
<dbReference type="AlphaFoldDB" id="A0A150H815"/>
<evidence type="ECO:0000313" key="5">
    <source>
        <dbReference type="EMBL" id="KXZ58247.1"/>
    </source>
</evidence>
<comment type="catalytic activity">
    <reaction evidence="4">
        <text>L-phenylalanyl-tRNA(Phe) + an N-terminal L-alpha-aminoacyl-[protein] = an N-terminal L-phenylalanyl-L-alpha-aminoacyl-[protein] + tRNA(Phe)</text>
        <dbReference type="Rhea" id="RHEA:43632"/>
        <dbReference type="Rhea" id="RHEA-COMP:9668"/>
        <dbReference type="Rhea" id="RHEA-COMP:9699"/>
        <dbReference type="Rhea" id="RHEA-COMP:10636"/>
        <dbReference type="Rhea" id="RHEA-COMP:10637"/>
        <dbReference type="ChEBI" id="CHEBI:78442"/>
        <dbReference type="ChEBI" id="CHEBI:78531"/>
        <dbReference type="ChEBI" id="CHEBI:78597"/>
        <dbReference type="ChEBI" id="CHEBI:83561"/>
        <dbReference type="EC" id="2.3.2.6"/>
    </reaction>
</comment>
<dbReference type="NCBIfam" id="TIGR00667">
    <property type="entry name" value="aat"/>
    <property type="match status" value="1"/>
</dbReference>
<comment type="similarity">
    <text evidence="4">Belongs to the L/F-transferase family.</text>
</comment>